<evidence type="ECO:0000256" key="3">
    <source>
        <dbReference type="ARBA" id="ARBA00023002"/>
    </source>
</evidence>
<evidence type="ECO:0000313" key="6">
    <source>
        <dbReference type="EMBL" id="KAF2479119.1"/>
    </source>
</evidence>
<dbReference type="Pfam" id="PF07992">
    <property type="entry name" value="Pyr_redox_2"/>
    <property type="match status" value="1"/>
</dbReference>
<dbReference type="AlphaFoldDB" id="A0A6A6PGL8"/>
<keyword evidence="3" id="KW-0560">Oxidoreductase</keyword>
<evidence type="ECO:0000256" key="2">
    <source>
        <dbReference type="ARBA" id="ARBA00022827"/>
    </source>
</evidence>
<name>A0A6A6PGL8_9PEZI</name>
<dbReference type="InterPro" id="IPR036188">
    <property type="entry name" value="FAD/NAD-bd_sf"/>
</dbReference>
<dbReference type="EMBL" id="MU001642">
    <property type="protein sequence ID" value="KAF2479119.1"/>
    <property type="molecule type" value="Genomic_DNA"/>
</dbReference>
<organism evidence="6 7">
    <name type="scientific">Neohortaea acidophila</name>
    <dbReference type="NCBI Taxonomy" id="245834"/>
    <lineage>
        <taxon>Eukaryota</taxon>
        <taxon>Fungi</taxon>
        <taxon>Dikarya</taxon>
        <taxon>Ascomycota</taxon>
        <taxon>Pezizomycotina</taxon>
        <taxon>Dothideomycetes</taxon>
        <taxon>Dothideomycetidae</taxon>
        <taxon>Mycosphaerellales</taxon>
        <taxon>Teratosphaeriaceae</taxon>
        <taxon>Neohortaea</taxon>
    </lineage>
</organism>
<feature type="domain" description="FAD/NAD(P)-binding" evidence="4">
    <location>
        <begin position="3"/>
        <end position="256"/>
    </location>
</feature>
<dbReference type="PANTHER" id="PTHR23023">
    <property type="entry name" value="DIMETHYLANILINE MONOOXYGENASE"/>
    <property type="match status" value="1"/>
</dbReference>
<evidence type="ECO:0000259" key="5">
    <source>
        <dbReference type="Pfam" id="PF19834"/>
    </source>
</evidence>
<dbReference type="Pfam" id="PF19834">
    <property type="entry name" value="DUF6314"/>
    <property type="match status" value="1"/>
</dbReference>
<feature type="domain" description="DUF6314" evidence="5">
    <location>
        <begin position="573"/>
        <end position="739"/>
    </location>
</feature>
<sequence>MKSVCIIGAGPGGLVTAKTFAETGQFRVTVFEKKARIGGIWALGRTTQDAFLSPDTPTNLSRFTVGFADLDWASVDLHRGQENGHSKDGPRPPLFPKAWMVNEYLETYARRYIPEGTIRCKTGVTNAERKGDQWNITVRDSNGHSETLTFDYLIMASGFFAQPRDLRHSVPHLPKSYPHMPVPTLHTSAFRSLDRLCPDSQPAQGRAILMLGGGNSSGETAANIALQISDTQWSPDRSKAQRYQDFKIVHITPRPLYPVPPFIEYQDHSKSYVPLDFRLYDFARRPESLPSYGGRQTMEVRNIVHQTLQNMMGGDLSDISPALVSHPGDGRGSVYVALSESYAEYVRSGTIDVVAGRVNEIRLGEDGSTASVVVQQGDEKLIINDIAAIVHATGYTPHPALDILDDATKAAIKYDPDSMRLPMILEQWQTINRDAPTLAFIGFYEGPYWPVMEMQARLAAQRWTSGKIPATKPYEQQEELLKLRASMRDRSLDVPQYWLGDHLGYMEDMAKELGLQRRSKGFKEREGMPSPARYRTPFTNTAEADAVMADLSQEWNASTHHTKYVARAAFCALQGTWTIKRHFTSSTPTFPSGTLEGTASFHPRHPTSNGNNGHPFDFEYLYTEAGTFTLATSGATMTAKRRYVYRYREATDTLSVWFVKPDRALLEVDYLFHDLAFESSEAMRREGALVAKADHPCGRDMYWTEYRLPMQGVALREWRLTHTVKGPNKDYVATTVYTRPGK</sequence>
<gene>
    <name evidence="6" type="ORF">BDY17DRAFT_305016</name>
</gene>
<accession>A0A6A6PGL8</accession>
<keyword evidence="2" id="KW-0274">FAD</keyword>
<dbReference type="Gene3D" id="3.50.50.60">
    <property type="entry name" value="FAD/NAD(P)-binding domain"/>
    <property type="match status" value="3"/>
</dbReference>
<evidence type="ECO:0000259" key="4">
    <source>
        <dbReference type="Pfam" id="PF07992"/>
    </source>
</evidence>
<evidence type="ECO:0000313" key="7">
    <source>
        <dbReference type="Proteomes" id="UP000799767"/>
    </source>
</evidence>
<dbReference type="SUPFAM" id="SSF51905">
    <property type="entry name" value="FAD/NAD(P)-binding domain"/>
    <property type="match status" value="2"/>
</dbReference>
<protein>
    <submittedName>
        <fullName evidence="6">Uncharacterized protein</fullName>
    </submittedName>
</protein>
<proteinExistence type="predicted"/>
<dbReference type="Proteomes" id="UP000799767">
    <property type="component" value="Unassembled WGS sequence"/>
</dbReference>
<dbReference type="GeneID" id="54475805"/>
<dbReference type="GO" id="GO:0016491">
    <property type="term" value="F:oxidoreductase activity"/>
    <property type="evidence" value="ECO:0007669"/>
    <property type="project" value="UniProtKB-KW"/>
</dbReference>
<evidence type="ECO:0000256" key="1">
    <source>
        <dbReference type="ARBA" id="ARBA00022630"/>
    </source>
</evidence>
<dbReference type="PRINTS" id="PR00419">
    <property type="entry name" value="ADXRDTASE"/>
</dbReference>
<dbReference type="RefSeq" id="XP_033585689.1">
    <property type="nucleotide sequence ID" value="XM_033734803.1"/>
</dbReference>
<dbReference type="InterPro" id="IPR023753">
    <property type="entry name" value="FAD/NAD-binding_dom"/>
</dbReference>
<keyword evidence="1" id="KW-0285">Flavoprotein</keyword>
<dbReference type="InterPro" id="IPR045632">
    <property type="entry name" value="DUF6314"/>
</dbReference>
<dbReference type="OrthoDB" id="66881at2759"/>
<keyword evidence="7" id="KW-1185">Reference proteome</keyword>
<reference evidence="6" key="1">
    <citation type="journal article" date="2020" name="Stud. Mycol.">
        <title>101 Dothideomycetes genomes: a test case for predicting lifestyles and emergence of pathogens.</title>
        <authorList>
            <person name="Haridas S."/>
            <person name="Albert R."/>
            <person name="Binder M."/>
            <person name="Bloem J."/>
            <person name="Labutti K."/>
            <person name="Salamov A."/>
            <person name="Andreopoulos B."/>
            <person name="Baker S."/>
            <person name="Barry K."/>
            <person name="Bills G."/>
            <person name="Bluhm B."/>
            <person name="Cannon C."/>
            <person name="Castanera R."/>
            <person name="Culley D."/>
            <person name="Daum C."/>
            <person name="Ezra D."/>
            <person name="Gonzalez J."/>
            <person name="Henrissat B."/>
            <person name="Kuo A."/>
            <person name="Liang C."/>
            <person name="Lipzen A."/>
            <person name="Lutzoni F."/>
            <person name="Magnuson J."/>
            <person name="Mondo S."/>
            <person name="Nolan M."/>
            <person name="Ohm R."/>
            <person name="Pangilinan J."/>
            <person name="Park H.-J."/>
            <person name="Ramirez L."/>
            <person name="Alfaro M."/>
            <person name="Sun H."/>
            <person name="Tritt A."/>
            <person name="Yoshinaga Y."/>
            <person name="Zwiers L.-H."/>
            <person name="Turgeon B."/>
            <person name="Goodwin S."/>
            <person name="Spatafora J."/>
            <person name="Crous P."/>
            <person name="Grigoriev I."/>
        </authorList>
    </citation>
    <scope>NUCLEOTIDE SEQUENCE</scope>
    <source>
        <strain evidence="6">CBS 113389</strain>
    </source>
</reference>
<dbReference type="InterPro" id="IPR050346">
    <property type="entry name" value="FMO-like"/>
</dbReference>